<comment type="caution">
    <text evidence="1">The sequence shown here is derived from an EMBL/GenBank/DDBJ whole genome shotgun (WGS) entry which is preliminary data.</text>
</comment>
<protein>
    <submittedName>
        <fullName evidence="1">Uncharacterized protein</fullName>
    </submittedName>
</protein>
<accession>A0ACC2NCS6</accession>
<gene>
    <name evidence="1" type="ORF">QAD02_000219</name>
</gene>
<evidence type="ECO:0000313" key="1">
    <source>
        <dbReference type="EMBL" id="KAJ8668960.1"/>
    </source>
</evidence>
<proteinExistence type="predicted"/>
<sequence length="165" mass="18852">MNFDQCPAFTQAELEEFYKYAPNAEELLNKAILAVGIAGKCPGHELIPILVNDLKVYETKAFIRIQKEMKQQQFKIIGSALTIVKRYVRARQHLNHPQSFLIQRNGIFHNEPIVLSMIDSACQAAAKFLALPEPFKYDRMCLLTTAESIADEEAHDGGRKLFHYR</sequence>
<organism evidence="1 2">
    <name type="scientific">Eretmocerus hayati</name>
    <dbReference type="NCBI Taxonomy" id="131215"/>
    <lineage>
        <taxon>Eukaryota</taxon>
        <taxon>Metazoa</taxon>
        <taxon>Ecdysozoa</taxon>
        <taxon>Arthropoda</taxon>
        <taxon>Hexapoda</taxon>
        <taxon>Insecta</taxon>
        <taxon>Pterygota</taxon>
        <taxon>Neoptera</taxon>
        <taxon>Endopterygota</taxon>
        <taxon>Hymenoptera</taxon>
        <taxon>Apocrita</taxon>
        <taxon>Proctotrupomorpha</taxon>
        <taxon>Chalcidoidea</taxon>
        <taxon>Aphelinidae</taxon>
        <taxon>Aphelininae</taxon>
        <taxon>Eretmocerus</taxon>
    </lineage>
</organism>
<evidence type="ECO:0000313" key="2">
    <source>
        <dbReference type="Proteomes" id="UP001239111"/>
    </source>
</evidence>
<dbReference type="EMBL" id="CM056743">
    <property type="protein sequence ID" value="KAJ8668960.1"/>
    <property type="molecule type" value="Genomic_DNA"/>
</dbReference>
<dbReference type="Proteomes" id="UP001239111">
    <property type="component" value="Chromosome 3"/>
</dbReference>
<keyword evidence="2" id="KW-1185">Reference proteome</keyword>
<reference evidence="1" key="1">
    <citation type="submission" date="2023-04" db="EMBL/GenBank/DDBJ databases">
        <title>A chromosome-level genome assembly of the parasitoid wasp Eretmocerus hayati.</title>
        <authorList>
            <person name="Zhong Y."/>
            <person name="Liu S."/>
            <person name="Liu Y."/>
        </authorList>
    </citation>
    <scope>NUCLEOTIDE SEQUENCE</scope>
    <source>
        <strain evidence="1">ZJU_SS_LIU_2023</strain>
    </source>
</reference>
<name>A0ACC2NCS6_9HYME</name>